<feature type="binding site" evidence="13">
    <location>
        <begin position="321"/>
        <end position="322"/>
    </location>
    <ligand>
        <name>GMP</name>
        <dbReference type="ChEBI" id="CHEBI:58115"/>
    </ligand>
</feature>
<dbReference type="GO" id="GO:0006396">
    <property type="term" value="P:RNA processing"/>
    <property type="evidence" value="ECO:0007669"/>
    <property type="project" value="InterPro"/>
</dbReference>
<feature type="binding site" evidence="14">
    <location>
        <position position="229"/>
    </location>
    <ligand>
        <name>Mn(2+)</name>
        <dbReference type="ChEBI" id="CHEBI:29035"/>
        <label>2</label>
    </ligand>
</feature>
<dbReference type="GeneID" id="41589008"/>
<sequence length="471" mass="51725">MGLKVSREKDFSYLIKDGHSIARVIGTENIINQAMGTEAITQLLNMAELPGKIGIPIGLPDIHQGYGFPIGSVIAFDSDNGIVSPGGVGYDINCGVALMNTGMDKKTCRLHIKDILKEIFNQVPVGMARSRNKLSRRDIEAITSEGIQWLYFRDMATEDDINKTDYNGSIFGAEPANISEKAYSRGMNFFGTLGSGNHFIELQFADQIINSEISEEFGIHKDMVYVMIHTGSRGLGHQVATDYIQKIRDLDHNKRLKDAQLSYMELSSRDAERYISAMNGAANYGFANRQMIISLIRNALKKVMGNEFVEDESELVYNISHNIAAFEENDIEGRRQKVLVHRKGATRALPPESTSGYYAGIGHPVIVPGSMGTASYVLRGVGGNSKISFSTSCHGAGRVLGRKMAKEKLSPELIEKELEALKIEMKFASTSALTEEAPESYKNIDEIYNSIVGGKIAEGIARLKPIGVIKG</sequence>
<feature type="binding site" evidence="13">
    <location>
        <position position="375"/>
    </location>
    <ligand>
        <name>GMP</name>
        <dbReference type="ChEBI" id="CHEBI:58115"/>
    </ligand>
</feature>
<evidence type="ECO:0000256" key="3">
    <source>
        <dbReference type="ARBA" id="ARBA00022598"/>
    </source>
</evidence>
<feature type="binding site" evidence="13">
    <location>
        <begin position="197"/>
        <end position="201"/>
    </location>
    <ligand>
        <name>GMP</name>
        <dbReference type="ChEBI" id="CHEBI:58115"/>
    </ligand>
</feature>
<protein>
    <recommendedName>
        <fullName evidence="8 15">tRNA-splicing ligase RtcB</fullName>
        <ecNumber evidence="15">6.5.1.-</ecNumber>
    </recommendedName>
</protein>
<evidence type="ECO:0000256" key="2">
    <source>
        <dbReference type="ARBA" id="ARBA00011245"/>
    </source>
</evidence>
<dbReference type="PANTHER" id="PTHR11118:SF1">
    <property type="entry name" value="RNA-SPLICING LIGASE RTCB HOMOLOG"/>
    <property type="match status" value="1"/>
</dbReference>
<evidence type="ECO:0000256" key="13">
    <source>
        <dbReference type="PIRSR" id="PIRSR601233-2"/>
    </source>
</evidence>
<evidence type="ECO:0000256" key="9">
    <source>
        <dbReference type="ARBA" id="ARBA00045316"/>
    </source>
</evidence>
<dbReference type="Pfam" id="PF01139">
    <property type="entry name" value="RtcB"/>
    <property type="match status" value="1"/>
</dbReference>
<keyword evidence="7 14" id="KW-0464">Manganese</keyword>
<dbReference type="GO" id="GO:0046872">
    <property type="term" value="F:metal ion binding"/>
    <property type="evidence" value="ECO:0007669"/>
    <property type="project" value="UniProtKB-UniRule"/>
</dbReference>
<dbReference type="PANTHER" id="PTHR11118">
    <property type="entry name" value="RNA-SPLICING LIGASE RTCB HOMOLOG"/>
    <property type="match status" value="1"/>
</dbReference>
<dbReference type="RefSeq" id="WP_021790366.1">
    <property type="nucleotide sequence ID" value="NZ_LT671858.1"/>
</dbReference>
<reference evidence="16 17" key="1">
    <citation type="submission" date="2016-04" db="EMBL/GenBank/DDBJ databases">
        <authorList>
            <person name="Evans L.H."/>
            <person name="Alamgir A."/>
            <person name="Owens N."/>
            <person name="Weber N.D."/>
            <person name="Virtaneva K."/>
            <person name="Barbian K."/>
            <person name="Babar A."/>
            <person name="Rosenke K."/>
        </authorList>
    </citation>
    <scope>NUCLEOTIDE SEQUENCE [LARGE SCALE GENOMIC DNA]</scope>
    <source>
        <strain evidence="17">S5(T) (JCM 30642 \VKM B-2941)</strain>
    </source>
</reference>
<evidence type="ECO:0000313" key="17">
    <source>
        <dbReference type="Proteomes" id="UP000195607"/>
    </source>
</evidence>
<keyword evidence="4 14" id="KW-0479">Metal-binding</keyword>
<keyword evidence="5 13" id="KW-0547">Nucleotide-binding</keyword>
<dbReference type="Gene3D" id="3.90.1860.10">
    <property type="entry name" value="tRNA-splicing ligase RtcB"/>
    <property type="match status" value="1"/>
</dbReference>
<evidence type="ECO:0000256" key="15">
    <source>
        <dbReference type="RuleBase" id="RU371113"/>
    </source>
</evidence>
<comment type="subunit">
    <text evidence="2 15">Monomer.</text>
</comment>
<dbReference type="SUPFAM" id="SSF103365">
    <property type="entry name" value="Hypothetical protein PH1602"/>
    <property type="match status" value="1"/>
</dbReference>
<organism evidence="16 17">
    <name type="scientific">Cuniculiplasma divulgatum</name>
    <dbReference type="NCBI Taxonomy" id="1673428"/>
    <lineage>
        <taxon>Archaea</taxon>
        <taxon>Methanobacteriati</taxon>
        <taxon>Thermoplasmatota</taxon>
        <taxon>Thermoplasmata</taxon>
        <taxon>Thermoplasmatales</taxon>
        <taxon>Cuniculiplasmataceae</taxon>
        <taxon>Cuniculiplasma</taxon>
    </lineage>
</organism>
<evidence type="ECO:0000256" key="14">
    <source>
        <dbReference type="PIRSR" id="PIRSR601233-3"/>
    </source>
</evidence>
<feature type="active site" description="GMP-histidine intermediate" evidence="12">
    <location>
        <position position="394"/>
    </location>
</feature>
<feature type="binding site" evidence="14">
    <location>
        <position position="91"/>
    </location>
    <ligand>
        <name>Mn(2+)</name>
        <dbReference type="ChEBI" id="CHEBI:29035"/>
        <label>1</label>
    </ligand>
</feature>
<keyword evidence="3 15" id="KW-0436">Ligase</keyword>
<name>A0A1N5WCM5_9ARCH</name>
<evidence type="ECO:0000256" key="7">
    <source>
        <dbReference type="ARBA" id="ARBA00023211"/>
    </source>
</evidence>
<comment type="catalytic activity">
    <reaction evidence="10">
        <text>a 3'-end 3'-phospho-ribonucleotide-RNA + a 5'-end dephospho-ribonucleoside-RNA + GTP = a ribonucleotidyl-ribonucleotide-RNA + GMP + diphosphate</text>
        <dbReference type="Rhea" id="RHEA:68076"/>
        <dbReference type="Rhea" id="RHEA-COMP:10463"/>
        <dbReference type="Rhea" id="RHEA-COMP:13936"/>
        <dbReference type="Rhea" id="RHEA-COMP:17355"/>
        <dbReference type="ChEBI" id="CHEBI:33019"/>
        <dbReference type="ChEBI" id="CHEBI:37565"/>
        <dbReference type="ChEBI" id="CHEBI:58115"/>
        <dbReference type="ChEBI" id="CHEBI:83062"/>
        <dbReference type="ChEBI" id="CHEBI:138284"/>
        <dbReference type="ChEBI" id="CHEBI:173118"/>
        <dbReference type="EC" id="6.5.1.8"/>
    </reaction>
</comment>
<feature type="binding site" evidence="14">
    <location>
        <position position="198"/>
    </location>
    <ligand>
        <name>Mn(2+)</name>
        <dbReference type="ChEBI" id="CHEBI:29035"/>
        <label>1</label>
    </ligand>
</feature>
<feature type="binding site" evidence="13">
    <location>
        <begin position="394"/>
        <end position="397"/>
    </location>
    <ligand>
        <name>GMP</name>
        <dbReference type="ChEBI" id="CHEBI:58115"/>
    </ligand>
</feature>
<feature type="binding site" evidence="14">
    <location>
        <position position="321"/>
    </location>
    <ligand>
        <name>Mn(2+)</name>
        <dbReference type="ChEBI" id="CHEBI:29035"/>
        <label>2</label>
    </ligand>
</feature>
<feature type="binding site" evidence="13">
    <location>
        <begin position="368"/>
        <end position="371"/>
    </location>
    <ligand>
        <name>GMP</name>
        <dbReference type="ChEBI" id="CHEBI:58115"/>
    </ligand>
</feature>
<evidence type="ECO:0000256" key="1">
    <source>
        <dbReference type="ARBA" id="ARBA00008071"/>
    </source>
</evidence>
<dbReference type="GO" id="GO:0005525">
    <property type="term" value="F:GTP binding"/>
    <property type="evidence" value="ECO:0007669"/>
    <property type="project" value="UniProtKB-KW"/>
</dbReference>
<evidence type="ECO:0000313" key="16">
    <source>
        <dbReference type="EMBL" id="SIM83018.1"/>
    </source>
</evidence>
<evidence type="ECO:0000256" key="4">
    <source>
        <dbReference type="ARBA" id="ARBA00022723"/>
    </source>
</evidence>
<dbReference type="AlphaFoldDB" id="A0A1N5WCM5"/>
<evidence type="ECO:0000256" key="11">
    <source>
        <dbReference type="ARBA" id="ARBA00049514"/>
    </source>
</evidence>
<comment type="function">
    <text evidence="9">Essential for tRNA splicing and maturation. Acts by directly joining spliced tRNA halves to mature-sized tRNAs. Joins RNA with 2',3'-cyclic-phosphate or 3'-phosphate ends to RNA with 5'-hydroxy ends.</text>
</comment>
<evidence type="ECO:0000256" key="12">
    <source>
        <dbReference type="PIRSR" id="PIRSR601233-1"/>
    </source>
</evidence>
<evidence type="ECO:0000256" key="6">
    <source>
        <dbReference type="ARBA" id="ARBA00023134"/>
    </source>
</evidence>
<dbReference type="GO" id="GO:0003972">
    <property type="term" value="F:RNA ligase (ATP) activity"/>
    <property type="evidence" value="ECO:0007669"/>
    <property type="project" value="TreeGrafter"/>
</dbReference>
<dbReference type="EC" id="6.5.1.-" evidence="15"/>
<gene>
    <name evidence="15" type="primary">rtcB</name>
    <name evidence="16" type="ORF">CSP5_1766</name>
</gene>
<keyword evidence="6 13" id="KW-0342">GTP-binding</keyword>
<comment type="cofactor">
    <cofactor evidence="14 15">
        <name>Mn(2+)</name>
        <dbReference type="ChEBI" id="CHEBI:29035"/>
    </cofactor>
    <text evidence="14 15">Binds 2 manganese ions per subunit.</text>
</comment>
<comment type="similarity">
    <text evidence="1 15">Belongs to the RtcB family.</text>
</comment>
<evidence type="ECO:0000256" key="5">
    <source>
        <dbReference type="ARBA" id="ARBA00022741"/>
    </source>
</evidence>
<dbReference type="Proteomes" id="UP000195607">
    <property type="component" value="Chromosome I"/>
</dbReference>
<proteinExistence type="inferred from homology"/>
<dbReference type="InterPro" id="IPR036025">
    <property type="entry name" value="RtcB-like_sf"/>
</dbReference>
<accession>A0A1N5WCM5</accession>
<comment type="catalytic activity">
    <reaction evidence="11">
        <text>a 3'-end 2',3'-cyclophospho-ribonucleotide-RNA + a 5'-end dephospho-ribonucleoside-RNA + GTP + H2O = a ribonucleotidyl-ribonucleotide-RNA + GMP + diphosphate + H(+)</text>
        <dbReference type="Rhea" id="RHEA:68080"/>
        <dbReference type="Rhea" id="RHEA-COMP:10464"/>
        <dbReference type="Rhea" id="RHEA-COMP:13936"/>
        <dbReference type="Rhea" id="RHEA-COMP:17355"/>
        <dbReference type="ChEBI" id="CHEBI:15377"/>
        <dbReference type="ChEBI" id="CHEBI:15378"/>
        <dbReference type="ChEBI" id="CHEBI:33019"/>
        <dbReference type="ChEBI" id="CHEBI:37565"/>
        <dbReference type="ChEBI" id="CHEBI:58115"/>
        <dbReference type="ChEBI" id="CHEBI:83064"/>
        <dbReference type="ChEBI" id="CHEBI:138284"/>
        <dbReference type="ChEBI" id="CHEBI:173118"/>
        <dbReference type="EC" id="6.5.1.8"/>
    </reaction>
</comment>
<evidence type="ECO:0000256" key="10">
    <source>
        <dbReference type="ARBA" id="ARBA00047746"/>
    </source>
</evidence>
<dbReference type="EMBL" id="LT671858">
    <property type="protein sequence ID" value="SIM83018.1"/>
    <property type="molecule type" value="Genomic_DNA"/>
</dbReference>
<feature type="binding site" evidence="13">
    <location>
        <position position="470"/>
    </location>
    <ligand>
        <name>GMP</name>
        <dbReference type="ChEBI" id="CHEBI:58115"/>
    </ligand>
</feature>
<dbReference type="InterPro" id="IPR001233">
    <property type="entry name" value="RtcB"/>
</dbReference>
<evidence type="ECO:0000256" key="8">
    <source>
        <dbReference type="ARBA" id="ARBA00033766"/>
    </source>
</evidence>
<dbReference type="GO" id="GO:0170057">
    <property type="term" value="F:RNA ligase (GTP) activity"/>
    <property type="evidence" value="ECO:0007669"/>
    <property type="project" value="UniProtKB-EC"/>
</dbReference>